<dbReference type="InterPro" id="IPR050789">
    <property type="entry name" value="Diverse_Enzym_Activities"/>
</dbReference>
<evidence type="ECO:0000313" key="4">
    <source>
        <dbReference type="Proteomes" id="UP000638648"/>
    </source>
</evidence>
<feature type="domain" description="Beta-lactamase-related" evidence="2">
    <location>
        <begin position="16"/>
        <end position="325"/>
    </location>
</feature>
<proteinExistence type="predicted"/>
<reference evidence="3" key="1">
    <citation type="submission" date="2020-10" db="EMBL/GenBank/DDBJ databases">
        <title>Sequencing the genomes of 1000 actinobacteria strains.</title>
        <authorList>
            <person name="Klenk H.-P."/>
        </authorList>
    </citation>
    <scope>NUCLEOTIDE SEQUENCE</scope>
    <source>
        <strain evidence="3">DSM 45354</strain>
    </source>
</reference>
<dbReference type="InterPro" id="IPR001466">
    <property type="entry name" value="Beta-lactam-related"/>
</dbReference>
<dbReference type="Proteomes" id="UP000638648">
    <property type="component" value="Unassembled WGS sequence"/>
</dbReference>
<dbReference type="RefSeq" id="WP_192750770.1">
    <property type="nucleotide sequence ID" value="NZ_BAABJL010000109.1"/>
</dbReference>
<dbReference type="AlphaFoldDB" id="A0A927MUN0"/>
<evidence type="ECO:0000313" key="3">
    <source>
        <dbReference type="EMBL" id="MBE1606686.1"/>
    </source>
</evidence>
<dbReference type="PANTHER" id="PTHR43283">
    <property type="entry name" value="BETA-LACTAMASE-RELATED"/>
    <property type="match status" value="1"/>
</dbReference>
<feature type="region of interest" description="Disordered" evidence="1">
    <location>
        <begin position="345"/>
        <end position="368"/>
    </location>
</feature>
<dbReference type="SUPFAM" id="SSF56601">
    <property type="entry name" value="beta-lactamase/transpeptidase-like"/>
    <property type="match status" value="1"/>
</dbReference>
<dbReference type="InterPro" id="IPR012338">
    <property type="entry name" value="Beta-lactam/transpept-like"/>
</dbReference>
<organism evidence="3 4">
    <name type="scientific">Actinopolymorpha pittospori</name>
    <dbReference type="NCBI Taxonomy" id="648752"/>
    <lineage>
        <taxon>Bacteria</taxon>
        <taxon>Bacillati</taxon>
        <taxon>Actinomycetota</taxon>
        <taxon>Actinomycetes</taxon>
        <taxon>Propionibacteriales</taxon>
        <taxon>Actinopolymorphaceae</taxon>
        <taxon>Actinopolymorpha</taxon>
    </lineage>
</organism>
<evidence type="ECO:0000256" key="1">
    <source>
        <dbReference type="SAM" id="MobiDB-lite"/>
    </source>
</evidence>
<dbReference type="Gene3D" id="3.40.710.10">
    <property type="entry name" value="DD-peptidase/beta-lactamase superfamily"/>
    <property type="match status" value="1"/>
</dbReference>
<accession>A0A927MUN0</accession>
<name>A0A927MUN0_9ACTN</name>
<protein>
    <submittedName>
        <fullName evidence="3">CubicO group peptidase (Beta-lactamase class C family)</fullName>
    </submittedName>
</protein>
<dbReference type="EMBL" id="JADBEM010000001">
    <property type="protein sequence ID" value="MBE1606686.1"/>
    <property type="molecule type" value="Genomic_DNA"/>
</dbReference>
<keyword evidence="4" id="KW-1185">Reference proteome</keyword>
<evidence type="ECO:0000259" key="2">
    <source>
        <dbReference type="Pfam" id="PF00144"/>
    </source>
</evidence>
<dbReference type="PANTHER" id="PTHR43283:SF3">
    <property type="entry name" value="BETA-LACTAMASE FAMILY PROTEIN (AFU_ORTHOLOGUE AFUA_5G07500)"/>
    <property type="match status" value="1"/>
</dbReference>
<comment type="caution">
    <text evidence="3">The sequence shown here is derived from an EMBL/GenBank/DDBJ whole genome shotgun (WGS) entry which is preliminary data.</text>
</comment>
<sequence>MLDITRLTDALTAGIPELLDAHAVPGMAVGVCTPTQVLWSAGFGTTDAGGRTPVGTTTMFSVQSVSKTYTATAVMIAVKQGRVALDEPITTYLPTFTVRTRFEDRPERKMTLRHLLGHTAGFTHEAPVGSNYVDGGESFDEHCASISDTWLRFPVGHHYEYSNLGIDLAGAILQRVYDVPFHEFVRRELLAPLGLTRTTFDQDAIAAEEDRAIGHNPQVPHLPVRIPMVPAGGIYTSVDDALRYVQFHLRDGEKVLDKELLATMYRVPFPAPGQALGYGLGVQTSRWEPGVVVRHHGGGGFGFLCDVGWAPDPGVGVVVLTNSVDHPLTGRESLAQRIMREVVESTAASVPTASSTTATPAAPTHRAPVPASEAARFVGEYISRGASLARIRSEAGRLVWDEGGDDDPDQLRVTGRDEIVRENDGSATYRLLPGTDGAPAYLQCLDDGSTWYRNDRPGTAGPPLEARWHGSYNVRVNGSTVLTVELGVEDGASHLTVMGVRIWLDQIGPGLYSSGDGEVLDLTRTPPTCANIPLHRDISTT</sequence>
<dbReference type="Pfam" id="PF00144">
    <property type="entry name" value="Beta-lactamase"/>
    <property type="match status" value="1"/>
</dbReference>
<gene>
    <name evidence="3" type="ORF">HEB94_003534</name>
</gene>